<dbReference type="PaxDb" id="2903-EOD24174"/>
<dbReference type="PANTHER" id="PTHR46015:SF1">
    <property type="entry name" value="HOMOCYSTEINE S-METHYLTRANSFERASE-LIKE ISOFORM 1"/>
    <property type="match status" value="1"/>
</dbReference>
<reference evidence="6" key="2">
    <citation type="submission" date="2024-10" db="UniProtKB">
        <authorList>
            <consortium name="EnsemblProtists"/>
        </authorList>
    </citation>
    <scope>IDENTIFICATION</scope>
</reference>
<feature type="domain" description="Hcy-binding" evidence="5">
    <location>
        <begin position="101"/>
        <end position="271"/>
    </location>
</feature>
<dbReference type="GO" id="GO:0008898">
    <property type="term" value="F:S-adenosylmethionine-homocysteine S-methyltransferase activity"/>
    <property type="evidence" value="ECO:0007669"/>
    <property type="project" value="TreeGrafter"/>
</dbReference>
<keyword evidence="2" id="KW-0808">Transferase</keyword>
<evidence type="ECO:0000256" key="2">
    <source>
        <dbReference type="ARBA" id="ARBA00022679"/>
    </source>
</evidence>
<dbReference type="KEGG" id="ehx:EMIHUDRAFT_238915"/>
<keyword evidence="1" id="KW-0489">Methyltransferase</keyword>
<dbReference type="Proteomes" id="UP000013827">
    <property type="component" value="Unassembled WGS sequence"/>
</dbReference>
<dbReference type="GO" id="GO:0032259">
    <property type="term" value="P:methylation"/>
    <property type="evidence" value="ECO:0007669"/>
    <property type="project" value="UniProtKB-KW"/>
</dbReference>
<evidence type="ECO:0000256" key="1">
    <source>
        <dbReference type="ARBA" id="ARBA00022603"/>
    </source>
</evidence>
<accession>A0A0D3JKY9</accession>
<evidence type="ECO:0000313" key="7">
    <source>
        <dbReference type="Proteomes" id="UP000013827"/>
    </source>
</evidence>
<dbReference type="Gene3D" id="3.20.20.330">
    <property type="entry name" value="Homocysteine-binding-like domain"/>
    <property type="match status" value="2"/>
</dbReference>
<dbReference type="HOGENOM" id="CLU_783972_0_0_1"/>
<dbReference type="GO" id="GO:0046872">
    <property type="term" value="F:metal ion binding"/>
    <property type="evidence" value="ECO:0007669"/>
    <property type="project" value="UniProtKB-KW"/>
</dbReference>
<dbReference type="EnsemblProtists" id="EOD24174">
    <property type="protein sequence ID" value="EOD24174"/>
    <property type="gene ID" value="EMIHUDRAFT_238915"/>
</dbReference>
<reference evidence="7" key="1">
    <citation type="journal article" date="2013" name="Nature">
        <title>Pan genome of the phytoplankton Emiliania underpins its global distribution.</title>
        <authorList>
            <person name="Read B.A."/>
            <person name="Kegel J."/>
            <person name="Klute M.J."/>
            <person name="Kuo A."/>
            <person name="Lefebvre S.C."/>
            <person name="Maumus F."/>
            <person name="Mayer C."/>
            <person name="Miller J."/>
            <person name="Monier A."/>
            <person name="Salamov A."/>
            <person name="Young J."/>
            <person name="Aguilar M."/>
            <person name="Claverie J.M."/>
            <person name="Frickenhaus S."/>
            <person name="Gonzalez K."/>
            <person name="Herman E.K."/>
            <person name="Lin Y.C."/>
            <person name="Napier J."/>
            <person name="Ogata H."/>
            <person name="Sarno A.F."/>
            <person name="Shmutz J."/>
            <person name="Schroeder D."/>
            <person name="de Vargas C."/>
            <person name="Verret F."/>
            <person name="von Dassow P."/>
            <person name="Valentin K."/>
            <person name="Van de Peer Y."/>
            <person name="Wheeler G."/>
            <person name="Dacks J.B."/>
            <person name="Delwiche C.F."/>
            <person name="Dyhrman S.T."/>
            <person name="Glockner G."/>
            <person name="John U."/>
            <person name="Richards T."/>
            <person name="Worden A.Z."/>
            <person name="Zhang X."/>
            <person name="Grigoriev I.V."/>
            <person name="Allen A.E."/>
            <person name="Bidle K."/>
            <person name="Borodovsky M."/>
            <person name="Bowler C."/>
            <person name="Brownlee C."/>
            <person name="Cock J.M."/>
            <person name="Elias M."/>
            <person name="Gladyshev V.N."/>
            <person name="Groth M."/>
            <person name="Guda C."/>
            <person name="Hadaegh A."/>
            <person name="Iglesias-Rodriguez M.D."/>
            <person name="Jenkins J."/>
            <person name="Jones B.M."/>
            <person name="Lawson T."/>
            <person name="Leese F."/>
            <person name="Lindquist E."/>
            <person name="Lobanov A."/>
            <person name="Lomsadze A."/>
            <person name="Malik S.B."/>
            <person name="Marsh M.E."/>
            <person name="Mackinder L."/>
            <person name="Mock T."/>
            <person name="Mueller-Roeber B."/>
            <person name="Pagarete A."/>
            <person name="Parker M."/>
            <person name="Probert I."/>
            <person name="Quesneville H."/>
            <person name="Raines C."/>
            <person name="Rensing S.A."/>
            <person name="Riano-Pachon D.M."/>
            <person name="Richier S."/>
            <person name="Rokitta S."/>
            <person name="Shiraiwa Y."/>
            <person name="Soanes D.M."/>
            <person name="van der Giezen M."/>
            <person name="Wahlund T.M."/>
            <person name="Williams B."/>
            <person name="Wilson W."/>
            <person name="Wolfe G."/>
            <person name="Wurch L.L."/>
        </authorList>
    </citation>
    <scope>NUCLEOTIDE SEQUENCE</scope>
</reference>
<dbReference type="InterPro" id="IPR036589">
    <property type="entry name" value="HCY_dom_sf"/>
</dbReference>
<dbReference type="GO" id="GO:0033528">
    <property type="term" value="P:S-methylmethionine cycle"/>
    <property type="evidence" value="ECO:0007669"/>
    <property type="project" value="TreeGrafter"/>
</dbReference>
<dbReference type="SUPFAM" id="SSF82282">
    <property type="entry name" value="Homocysteine S-methyltransferase"/>
    <property type="match status" value="1"/>
</dbReference>
<name>A0A0D3JKY9_EMIH1</name>
<dbReference type="RefSeq" id="XP_005776603.1">
    <property type="nucleotide sequence ID" value="XM_005776546.1"/>
</dbReference>
<feature type="domain" description="Hcy-binding" evidence="5">
    <location>
        <begin position="281"/>
        <end position="332"/>
    </location>
</feature>
<keyword evidence="3" id="KW-0479">Metal-binding</keyword>
<organism evidence="6 7">
    <name type="scientific">Emiliania huxleyi (strain CCMP1516)</name>
    <dbReference type="NCBI Taxonomy" id="280463"/>
    <lineage>
        <taxon>Eukaryota</taxon>
        <taxon>Haptista</taxon>
        <taxon>Haptophyta</taxon>
        <taxon>Prymnesiophyceae</taxon>
        <taxon>Isochrysidales</taxon>
        <taxon>Noelaerhabdaceae</taxon>
        <taxon>Emiliania</taxon>
    </lineage>
</organism>
<evidence type="ECO:0000256" key="4">
    <source>
        <dbReference type="ARBA" id="ARBA00022833"/>
    </source>
</evidence>
<sequence>MPSVMDDQAAARAVFRVLYDQQRRLEAALRGAGVAVEPPFVGEAMPHVFPLFATAAWGPGLHTGDASPPHPAVESVEAAAAGASPVLDRIASIFPESERPLVLDGGLGTWLELLGRDALATLPDIVTYAPDALRSAHADFVAAGADALVALLDIDEDAAARLVARSVTLARDGTRAALRRLSQGSGGICGGGGGGGGRLPQGPYGASVEGESEYSGRLGAPALAAWHAWRAGADVLAFETVPCVTEVVALCTLLQSRPAARAWLSLACRSAAARAAGWVAVGPDGAPSAESAAAGAERFGRLARQWAADGAVLIGGCCRTRPDHIAAAQEALASIVFDIVLTARLDFYLLIKAD</sequence>
<dbReference type="eggNOG" id="KOG1579">
    <property type="taxonomic scope" value="Eukaryota"/>
</dbReference>
<evidence type="ECO:0000313" key="6">
    <source>
        <dbReference type="EnsemblProtists" id="EOD24174"/>
    </source>
</evidence>
<protein>
    <recommendedName>
        <fullName evidence="5">Hcy-binding domain-containing protein</fullName>
    </recommendedName>
</protein>
<dbReference type="InterPro" id="IPR003726">
    <property type="entry name" value="HCY_dom"/>
</dbReference>
<dbReference type="InterPro" id="IPR051486">
    <property type="entry name" value="Hcy_S-methyltransferase"/>
</dbReference>
<keyword evidence="4" id="KW-0862">Zinc</keyword>
<dbReference type="Pfam" id="PF02574">
    <property type="entry name" value="S-methyl_trans"/>
    <property type="match status" value="2"/>
</dbReference>
<dbReference type="STRING" id="2903.R1ETH3"/>
<dbReference type="AlphaFoldDB" id="A0A0D3JKY9"/>
<dbReference type="GO" id="GO:0009086">
    <property type="term" value="P:methionine biosynthetic process"/>
    <property type="evidence" value="ECO:0007669"/>
    <property type="project" value="TreeGrafter"/>
</dbReference>
<evidence type="ECO:0000259" key="5">
    <source>
        <dbReference type="Pfam" id="PF02574"/>
    </source>
</evidence>
<evidence type="ECO:0000256" key="3">
    <source>
        <dbReference type="ARBA" id="ARBA00022723"/>
    </source>
</evidence>
<proteinExistence type="predicted"/>
<dbReference type="GeneID" id="17269719"/>
<dbReference type="PANTHER" id="PTHR46015">
    <property type="entry name" value="ZGC:172121"/>
    <property type="match status" value="1"/>
</dbReference>
<keyword evidence="7" id="KW-1185">Reference proteome</keyword>